<name>A0A1A8VP51_PLAOA</name>
<dbReference type="SUPFAM" id="SSF52540">
    <property type="entry name" value="P-loop containing nucleoside triphosphate hydrolases"/>
    <property type="match status" value="1"/>
</dbReference>
<dbReference type="Gene3D" id="3.40.50.300">
    <property type="entry name" value="P-loop containing nucleotide triphosphate hydrolases"/>
    <property type="match status" value="1"/>
</dbReference>
<evidence type="ECO:0000256" key="1">
    <source>
        <dbReference type="ARBA" id="ARBA00022741"/>
    </source>
</evidence>
<dbReference type="Proteomes" id="UP000078560">
    <property type="component" value="Unassembled WGS sequence"/>
</dbReference>
<gene>
    <name evidence="5" type="ORF">POVCU2_0014950</name>
</gene>
<proteinExistence type="predicted"/>
<evidence type="ECO:0000313" key="6">
    <source>
        <dbReference type="Proteomes" id="UP000078560"/>
    </source>
</evidence>
<feature type="compositionally biased region" description="Basic and acidic residues" evidence="3">
    <location>
        <begin position="58"/>
        <end position="73"/>
    </location>
</feature>
<protein>
    <submittedName>
        <fullName evidence="5">Elongation factor Tu, putative</fullName>
    </submittedName>
</protein>
<dbReference type="PANTHER" id="PTHR23115">
    <property type="entry name" value="TRANSLATION FACTOR"/>
    <property type="match status" value="1"/>
</dbReference>
<sequence length="882" mass="102225">MSSKKGGKHLLYDDYQDDFEDYDNYDEEQYSEFECKEKANSLNTKTCDSKKKNITTMKVEKKEKSGKNEKDGAQGRGGNQKGAEKGIGENQKGVVKEKVSKKKELIISVKTCKENKYIMLSTLNVLVLGHIDAGKSTLIGALLYNLNYVSEQTLKKYERVRESAKYTYILDEEEEERERNITLFNKKKEFFVYYTKNDMKQAYLHMLNSEKAGKYRNTVKIDGKKVKDNENAETFNVDRILEWKDFQNGESSEPIYIDRNTFENLYKRQIIHNDVVCFRKINIFDTPGHNELVNNLHSCSFFADCAILVVDANNIYNKKNDETYRNVSILKSVGISNIIVVVNKIDLFDYDENIFESICSTIKSFFECNKNDSIYEFVLNNNFYVRTICPGKSCDATQKGRCNRHLFERKLIFTPVSAYKNKNIVKFEKGNIPLFNRNYCLYDEIKFMNLRKDLFQFKVCKEFLCDEKNVLASYYNFVDCDIANKDNKGCETKKALFANNLFYNYGEGDNEMSLHSVRKSRKEDDSMFVGVIQDFTESNNLIKASIKILNGFLKEKNDYTILPLGEKATIKKIEKNTCFCKYININNLCDYLINTKDFGLIKQLFLKEADSVFSNSKMEKKNANMQEGSLAYFPYPNESIQNADTENHFPDFIKVLSEVAKNCVVNEHVNITNDIVENVSLKIDDNKIHNGCVFVNNTVESIAECSPYAMNTVIICNRMNVLIKMNEIKIPLVTGRQYLLYSLNFTHSITIKRVYYVYKNKNSPLNSIDFPHNKLKVNGADKNSTHIRNLEMYKKKNNILYERVENTRCLRSHETGIIEIEVNNNSLMCTQHFGNELNYFITLDGPFFNIYDFLSFSVSPLSRFILSEENQIVASGLVLKEK</sequence>
<dbReference type="VEuPathDB" id="PlasmoDB:PocGH01_07038700"/>
<keyword evidence="1" id="KW-0547">Nucleotide-binding</keyword>
<organism evidence="5 6">
    <name type="scientific">Plasmodium ovale curtisi</name>
    <dbReference type="NCBI Taxonomy" id="864141"/>
    <lineage>
        <taxon>Eukaryota</taxon>
        <taxon>Sar</taxon>
        <taxon>Alveolata</taxon>
        <taxon>Apicomplexa</taxon>
        <taxon>Aconoidasida</taxon>
        <taxon>Haemosporida</taxon>
        <taxon>Plasmodiidae</taxon>
        <taxon>Plasmodium</taxon>
        <taxon>Plasmodium (Plasmodium)</taxon>
    </lineage>
</organism>
<dbReference type="Gene3D" id="2.40.30.10">
    <property type="entry name" value="Translation factors"/>
    <property type="match status" value="1"/>
</dbReference>
<dbReference type="AlphaFoldDB" id="A0A1A8VP51"/>
<dbReference type="EMBL" id="FLQU01000204">
    <property type="protein sequence ID" value="SBS82338.1"/>
    <property type="molecule type" value="Genomic_DNA"/>
</dbReference>
<dbReference type="GO" id="GO:0003746">
    <property type="term" value="F:translation elongation factor activity"/>
    <property type="evidence" value="ECO:0007669"/>
    <property type="project" value="UniProtKB-KW"/>
</dbReference>
<evidence type="ECO:0000256" key="2">
    <source>
        <dbReference type="ARBA" id="ARBA00023134"/>
    </source>
</evidence>
<evidence type="ECO:0000313" key="5">
    <source>
        <dbReference type="EMBL" id="SBS82338.1"/>
    </source>
</evidence>
<keyword evidence="2" id="KW-0342">GTP-binding</keyword>
<dbReference type="GO" id="GO:0005525">
    <property type="term" value="F:GTP binding"/>
    <property type="evidence" value="ECO:0007669"/>
    <property type="project" value="UniProtKB-KW"/>
</dbReference>
<feature type="domain" description="Tr-type G" evidence="4">
    <location>
        <begin position="122"/>
        <end position="426"/>
    </location>
</feature>
<keyword evidence="5" id="KW-0251">Elongation factor</keyword>
<dbReference type="GO" id="GO:0003924">
    <property type="term" value="F:GTPase activity"/>
    <property type="evidence" value="ECO:0007669"/>
    <property type="project" value="InterPro"/>
</dbReference>
<keyword evidence="5" id="KW-0648">Protein biosynthesis</keyword>
<dbReference type="InterPro" id="IPR027417">
    <property type="entry name" value="P-loop_NTPase"/>
</dbReference>
<accession>A0A1A8VP51</accession>
<reference evidence="6" key="1">
    <citation type="submission" date="2016-05" db="EMBL/GenBank/DDBJ databases">
        <authorList>
            <person name="Naeem Raeece"/>
        </authorList>
    </citation>
    <scope>NUCLEOTIDE SEQUENCE [LARGE SCALE GENOMIC DNA]</scope>
</reference>
<dbReference type="InterPro" id="IPR050100">
    <property type="entry name" value="TRAFAC_GTPase_members"/>
</dbReference>
<feature type="region of interest" description="Disordered" evidence="3">
    <location>
        <begin position="53"/>
        <end position="89"/>
    </location>
</feature>
<evidence type="ECO:0000259" key="4">
    <source>
        <dbReference type="Pfam" id="PF00009"/>
    </source>
</evidence>
<evidence type="ECO:0000256" key="3">
    <source>
        <dbReference type="SAM" id="MobiDB-lite"/>
    </source>
</evidence>
<dbReference type="Pfam" id="PF00009">
    <property type="entry name" value="GTP_EFTU"/>
    <property type="match status" value="1"/>
</dbReference>
<dbReference type="InterPro" id="IPR000795">
    <property type="entry name" value="T_Tr_GTP-bd_dom"/>
</dbReference>